<proteinExistence type="predicted"/>
<sequence>MYISFSLMYLVLFTMNKCTRGCFFKTSLRNGFTTMKDGDPKRNEDRKSSLSLQQFSIFAVDTNQWMCIKWPFPTQTQSDTSSSLNNLGCKLELPWPFKTLKLLMDRMQHRSRISSSSSSLSSLQYLLQQKQKQNSGSMATYDDTSMESSQSFMSIASVPFMKKMFSTAQDLSKNIRGYGTTKGGPKAGLSAEDQGEAEERALALALASRKRAVLLEFYSPKCSLCQSLLKLVMGIEKKNQDWLAIVMADVENKRWLPEVLHYDIKYVPCFVLLDYYGNALAKTGVPYSRQHVIQGLSYLLESMKPIKRRVKRISPLAEEDAIKESDDSHPKPST</sequence>
<dbReference type="Proteomes" id="UP001162992">
    <property type="component" value="Chromosome 4"/>
</dbReference>
<evidence type="ECO:0000313" key="1">
    <source>
        <dbReference type="EMBL" id="KAJ7559445.1"/>
    </source>
</evidence>
<evidence type="ECO:0000313" key="2">
    <source>
        <dbReference type="Proteomes" id="UP001162992"/>
    </source>
</evidence>
<dbReference type="EMBL" id="CM055095">
    <property type="protein sequence ID" value="KAJ7559445.1"/>
    <property type="molecule type" value="Genomic_DNA"/>
</dbReference>
<gene>
    <name evidence="1" type="ORF">O6H91_04G085600</name>
</gene>
<accession>A0ACC2DZB9</accession>
<reference evidence="2" key="1">
    <citation type="journal article" date="2024" name="Proc. Natl. Acad. Sci. U.S.A.">
        <title>Extraordinary preservation of gene collinearity over three hundred million years revealed in homosporous lycophytes.</title>
        <authorList>
            <person name="Li C."/>
            <person name="Wickell D."/>
            <person name="Kuo L.Y."/>
            <person name="Chen X."/>
            <person name="Nie B."/>
            <person name="Liao X."/>
            <person name="Peng D."/>
            <person name="Ji J."/>
            <person name="Jenkins J."/>
            <person name="Williams M."/>
            <person name="Shu S."/>
            <person name="Plott C."/>
            <person name="Barry K."/>
            <person name="Rajasekar S."/>
            <person name="Grimwood J."/>
            <person name="Han X."/>
            <person name="Sun S."/>
            <person name="Hou Z."/>
            <person name="He W."/>
            <person name="Dai G."/>
            <person name="Sun C."/>
            <person name="Schmutz J."/>
            <person name="Leebens-Mack J.H."/>
            <person name="Li F.W."/>
            <person name="Wang L."/>
        </authorList>
    </citation>
    <scope>NUCLEOTIDE SEQUENCE [LARGE SCALE GENOMIC DNA]</scope>
    <source>
        <strain evidence="2">cv. PW_Plant_1</strain>
    </source>
</reference>
<organism evidence="1 2">
    <name type="scientific">Diphasiastrum complanatum</name>
    <name type="common">Issler's clubmoss</name>
    <name type="synonym">Lycopodium complanatum</name>
    <dbReference type="NCBI Taxonomy" id="34168"/>
    <lineage>
        <taxon>Eukaryota</taxon>
        <taxon>Viridiplantae</taxon>
        <taxon>Streptophyta</taxon>
        <taxon>Embryophyta</taxon>
        <taxon>Tracheophyta</taxon>
        <taxon>Lycopodiopsida</taxon>
        <taxon>Lycopodiales</taxon>
        <taxon>Lycopodiaceae</taxon>
        <taxon>Lycopodioideae</taxon>
        <taxon>Diphasiastrum</taxon>
    </lineage>
</organism>
<protein>
    <submittedName>
        <fullName evidence="1">Uncharacterized protein</fullName>
    </submittedName>
</protein>
<name>A0ACC2DZB9_DIPCM</name>
<comment type="caution">
    <text evidence="1">The sequence shown here is derived from an EMBL/GenBank/DDBJ whole genome shotgun (WGS) entry which is preliminary data.</text>
</comment>
<keyword evidence="2" id="KW-1185">Reference proteome</keyword>